<reference evidence="1 2" key="1">
    <citation type="submission" date="2024-01" db="EMBL/GenBank/DDBJ databases">
        <title>The genomes of 5 underutilized Papilionoideae crops provide insights into root nodulation and disease resistanc.</title>
        <authorList>
            <person name="Yuan L."/>
        </authorList>
    </citation>
    <scope>NUCLEOTIDE SEQUENCE [LARGE SCALE GENOMIC DNA]</scope>
    <source>
        <strain evidence="1">ZHUSHIDOU_FW_LH</strain>
        <tissue evidence="1">Leaf</tissue>
    </source>
</reference>
<dbReference type="EMBL" id="JAYWIO010000001">
    <property type="protein sequence ID" value="KAK7288467.1"/>
    <property type="molecule type" value="Genomic_DNA"/>
</dbReference>
<evidence type="ECO:0000313" key="1">
    <source>
        <dbReference type="EMBL" id="KAK7288467.1"/>
    </source>
</evidence>
<organism evidence="1 2">
    <name type="scientific">Crotalaria pallida</name>
    <name type="common">Smooth rattlebox</name>
    <name type="synonym">Crotalaria striata</name>
    <dbReference type="NCBI Taxonomy" id="3830"/>
    <lineage>
        <taxon>Eukaryota</taxon>
        <taxon>Viridiplantae</taxon>
        <taxon>Streptophyta</taxon>
        <taxon>Embryophyta</taxon>
        <taxon>Tracheophyta</taxon>
        <taxon>Spermatophyta</taxon>
        <taxon>Magnoliopsida</taxon>
        <taxon>eudicotyledons</taxon>
        <taxon>Gunneridae</taxon>
        <taxon>Pentapetalae</taxon>
        <taxon>rosids</taxon>
        <taxon>fabids</taxon>
        <taxon>Fabales</taxon>
        <taxon>Fabaceae</taxon>
        <taxon>Papilionoideae</taxon>
        <taxon>50 kb inversion clade</taxon>
        <taxon>genistoids sensu lato</taxon>
        <taxon>core genistoids</taxon>
        <taxon>Crotalarieae</taxon>
        <taxon>Crotalaria</taxon>
    </lineage>
</organism>
<dbReference type="Proteomes" id="UP001372338">
    <property type="component" value="Unassembled WGS sequence"/>
</dbReference>
<sequence>MMEEEAVTIIGIGIRRKRKRTRSEEKREVEWERMVEEILAEEEIGRVEAEGWVDVAVAVLMLNHFEFKFGIDQWIGSIAIRIRIRMGTVDIPGGDRRSTEIAVVDVGGEGKA</sequence>
<protein>
    <submittedName>
        <fullName evidence="1">Uncharacterized protein</fullName>
    </submittedName>
</protein>
<comment type="caution">
    <text evidence="1">The sequence shown here is derived from an EMBL/GenBank/DDBJ whole genome shotgun (WGS) entry which is preliminary data.</text>
</comment>
<evidence type="ECO:0000313" key="2">
    <source>
        <dbReference type="Proteomes" id="UP001372338"/>
    </source>
</evidence>
<keyword evidence="2" id="KW-1185">Reference proteome</keyword>
<name>A0AAN9P8B5_CROPI</name>
<gene>
    <name evidence="1" type="ORF">RIF29_01927</name>
</gene>
<accession>A0AAN9P8B5</accession>
<proteinExistence type="predicted"/>
<dbReference type="AlphaFoldDB" id="A0AAN9P8B5"/>